<feature type="region of interest" description="Disordered" evidence="1">
    <location>
        <begin position="34"/>
        <end position="231"/>
    </location>
</feature>
<dbReference type="EMBL" id="HBGD01002067">
    <property type="protein sequence ID" value="CAD9078492.1"/>
    <property type="molecule type" value="Transcribed_RNA"/>
</dbReference>
<evidence type="ECO:0000256" key="1">
    <source>
        <dbReference type="SAM" id="MobiDB-lite"/>
    </source>
</evidence>
<feature type="signal peptide" evidence="2">
    <location>
        <begin position="1"/>
        <end position="25"/>
    </location>
</feature>
<feature type="compositionally biased region" description="Acidic residues" evidence="1">
    <location>
        <begin position="71"/>
        <end position="92"/>
    </location>
</feature>
<proteinExistence type="predicted"/>
<protein>
    <submittedName>
        <fullName evidence="3">Uncharacterized protein</fullName>
    </submittedName>
</protein>
<feature type="compositionally biased region" description="Polar residues" evidence="1">
    <location>
        <begin position="34"/>
        <end position="46"/>
    </location>
</feature>
<dbReference type="AlphaFoldDB" id="A0A7S1KMN6"/>
<name>A0A7S1KMN6_9EUKA</name>
<feature type="compositionally biased region" description="Polar residues" evidence="1">
    <location>
        <begin position="203"/>
        <end position="218"/>
    </location>
</feature>
<feature type="chain" id="PRO_5030666865" evidence="2">
    <location>
        <begin position="26"/>
        <end position="231"/>
    </location>
</feature>
<sequence length="231" mass="25383">MAVLARLPTELVLLSLCLTFNLTVLEPIFFTHTHTTNQPSPQTPKHSNTKMPPKRTTRKTAAAASKKKEEEIVEESGVDEVNEPVEESEEEQEQKTAPPPSADKQEVEQAPTNPKKRKSSSMILTSADFKDLPEEPAQKRQKMSSDLEDKLSKPLGSLIEEKSEERKKQRQKAAAAGGAAGSGASGRGRRRGGRGRGGRGRDLNNTGRSVTRIPNSNERVYKSDSYRIPPA</sequence>
<organism evidence="3">
    <name type="scientific">Percolomonas cosmopolitus</name>
    <dbReference type="NCBI Taxonomy" id="63605"/>
    <lineage>
        <taxon>Eukaryota</taxon>
        <taxon>Discoba</taxon>
        <taxon>Heterolobosea</taxon>
        <taxon>Tetramitia</taxon>
        <taxon>Eutetramitia</taxon>
        <taxon>Percolomonadidae</taxon>
        <taxon>Percolomonas</taxon>
    </lineage>
</organism>
<reference evidence="3" key="1">
    <citation type="submission" date="2021-01" db="EMBL/GenBank/DDBJ databases">
        <authorList>
            <person name="Corre E."/>
            <person name="Pelletier E."/>
            <person name="Niang G."/>
            <person name="Scheremetjew M."/>
            <person name="Finn R."/>
            <person name="Kale V."/>
            <person name="Holt S."/>
            <person name="Cochrane G."/>
            <person name="Meng A."/>
            <person name="Brown T."/>
            <person name="Cohen L."/>
        </authorList>
    </citation>
    <scope>NUCLEOTIDE SEQUENCE</scope>
    <source>
        <strain evidence="3">WS</strain>
    </source>
</reference>
<accession>A0A7S1KMN6</accession>
<keyword evidence="2" id="KW-0732">Signal</keyword>
<feature type="compositionally biased region" description="Basic and acidic residues" evidence="1">
    <location>
        <begin position="128"/>
        <end position="152"/>
    </location>
</feature>
<evidence type="ECO:0000256" key="2">
    <source>
        <dbReference type="SAM" id="SignalP"/>
    </source>
</evidence>
<gene>
    <name evidence="3" type="ORF">PCOS0759_LOCUS1724</name>
</gene>
<feature type="compositionally biased region" description="Basic residues" evidence="1">
    <location>
        <begin position="187"/>
        <end position="198"/>
    </location>
</feature>
<evidence type="ECO:0000313" key="3">
    <source>
        <dbReference type="EMBL" id="CAD9078492.1"/>
    </source>
</evidence>